<feature type="transmembrane region" description="Helical" evidence="13">
    <location>
        <begin position="298"/>
        <end position="318"/>
    </location>
</feature>
<feature type="transmembrane region" description="Helical" evidence="13">
    <location>
        <begin position="400"/>
        <end position="419"/>
    </location>
</feature>
<dbReference type="InterPro" id="IPR017981">
    <property type="entry name" value="GPCR_2-like_7TM"/>
</dbReference>
<comment type="subcellular location">
    <subcellularLocation>
        <location evidence="1">Cell membrane</location>
        <topology evidence="1">Multi-pass membrane protein</topology>
    </subcellularLocation>
</comment>
<dbReference type="InterPro" id="IPR001740">
    <property type="entry name" value="GPCR_2_EMR1-like_rcpt"/>
</dbReference>
<name>V9KNG3_CALMI</name>
<feature type="transmembrane region" description="Helical" evidence="13">
    <location>
        <begin position="483"/>
        <end position="507"/>
    </location>
</feature>
<comment type="similarity">
    <text evidence="2">Belongs to the G-protein coupled receptor 2 family. Adhesion G-protein coupled receptor (ADGR) subfamily.</text>
</comment>
<feature type="domain" description="G-protein coupled receptors family 2 profile 2" evidence="15">
    <location>
        <begin position="295"/>
        <end position="536"/>
    </location>
</feature>
<feature type="domain" description="GAIN-B" evidence="14">
    <location>
        <begin position="112"/>
        <end position="289"/>
    </location>
</feature>
<dbReference type="PROSITE" id="PS50221">
    <property type="entry name" value="GAIN_B"/>
    <property type="match status" value="1"/>
</dbReference>
<dbReference type="GO" id="GO:0004930">
    <property type="term" value="F:G protein-coupled receptor activity"/>
    <property type="evidence" value="ECO:0007669"/>
    <property type="project" value="InterPro"/>
</dbReference>
<keyword evidence="9 13" id="KW-1133">Transmembrane helix</keyword>
<proteinExistence type="evidence at transcript level"/>
<feature type="transmembrane region" description="Helical" evidence="13">
    <location>
        <begin position="360"/>
        <end position="388"/>
    </location>
</feature>
<dbReference type="Gene3D" id="2.60.220.50">
    <property type="match status" value="1"/>
</dbReference>
<dbReference type="InterPro" id="IPR000832">
    <property type="entry name" value="GPCR_2_secretin-like"/>
</dbReference>
<dbReference type="Pfam" id="PF01825">
    <property type="entry name" value="GPS"/>
    <property type="match status" value="1"/>
</dbReference>
<dbReference type="Pfam" id="PF00002">
    <property type="entry name" value="7tm_2"/>
    <property type="match status" value="1"/>
</dbReference>
<evidence type="ECO:0000256" key="12">
    <source>
        <dbReference type="ARBA" id="ARBA00023180"/>
    </source>
</evidence>
<keyword evidence="6" id="KW-0732">Signal</keyword>
<evidence type="ECO:0000256" key="9">
    <source>
        <dbReference type="ARBA" id="ARBA00022989"/>
    </source>
</evidence>
<keyword evidence="10 13" id="KW-0472">Membrane</keyword>
<evidence type="ECO:0000256" key="10">
    <source>
        <dbReference type="ARBA" id="ARBA00023136"/>
    </source>
</evidence>
<keyword evidence="4" id="KW-0245">EGF-like domain</keyword>
<dbReference type="GO" id="GO:0007189">
    <property type="term" value="P:adenylate cyclase-activating G protein-coupled receptor signaling pathway"/>
    <property type="evidence" value="ECO:0007669"/>
    <property type="project" value="TreeGrafter"/>
</dbReference>
<feature type="transmembrane region" description="Helical" evidence="13">
    <location>
        <begin position="513"/>
        <end position="535"/>
    </location>
</feature>
<keyword evidence="16" id="KW-0675">Receptor</keyword>
<feature type="non-terminal residue" evidence="16">
    <location>
        <position position="1"/>
    </location>
</feature>
<organism evidence="16">
    <name type="scientific">Callorhinchus milii</name>
    <name type="common">Ghost shark</name>
    <dbReference type="NCBI Taxonomy" id="7868"/>
    <lineage>
        <taxon>Eukaryota</taxon>
        <taxon>Metazoa</taxon>
        <taxon>Chordata</taxon>
        <taxon>Craniata</taxon>
        <taxon>Vertebrata</taxon>
        <taxon>Chondrichthyes</taxon>
        <taxon>Holocephali</taxon>
        <taxon>Chimaeriformes</taxon>
        <taxon>Callorhinchidae</taxon>
        <taxon>Callorhinchus</taxon>
    </lineage>
</organism>
<keyword evidence="3" id="KW-1003">Cell membrane</keyword>
<evidence type="ECO:0000256" key="3">
    <source>
        <dbReference type="ARBA" id="ARBA00022475"/>
    </source>
</evidence>
<evidence type="ECO:0000256" key="7">
    <source>
        <dbReference type="ARBA" id="ARBA00022737"/>
    </source>
</evidence>
<evidence type="ECO:0000259" key="15">
    <source>
        <dbReference type="PROSITE" id="PS50261"/>
    </source>
</evidence>
<dbReference type="PROSITE" id="PS50261">
    <property type="entry name" value="G_PROTEIN_RECEP_F2_4"/>
    <property type="match status" value="1"/>
</dbReference>
<evidence type="ECO:0000259" key="14">
    <source>
        <dbReference type="PROSITE" id="PS50221"/>
    </source>
</evidence>
<feature type="transmembrane region" description="Helical" evidence="13">
    <location>
        <begin position="439"/>
        <end position="462"/>
    </location>
</feature>
<accession>V9KNG3</accession>
<evidence type="ECO:0000256" key="1">
    <source>
        <dbReference type="ARBA" id="ARBA00004651"/>
    </source>
</evidence>
<evidence type="ECO:0000256" key="13">
    <source>
        <dbReference type="SAM" id="Phobius"/>
    </source>
</evidence>
<dbReference type="SMART" id="SM00303">
    <property type="entry name" value="GPS"/>
    <property type="match status" value="1"/>
</dbReference>
<dbReference type="SUPFAM" id="SSF81321">
    <property type="entry name" value="Family A G protein-coupled receptor-like"/>
    <property type="match status" value="1"/>
</dbReference>
<keyword evidence="7" id="KW-0677">Repeat</keyword>
<evidence type="ECO:0000256" key="4">
    <source>
        <dbReference type="ARBA" id="ARBA00022536"/>
    </source>
</evidence>
<evidence type="ECO:0000256" key="2">
    <source>
        <dbReference type="ARBA" id="ARBA00007343"/>
    </source>
</evidence>
<sequence>DRAGTNPPETIERARCCSFGLKMKSNGCKMILIFSLLLDAVNSYSRGMGLHSCWQDFKLNSTILQCLSLKLEDSTNRTNYPSSEKSRQLFRDYLESLEEVIRTRIFNSKETKRKYLENIGLASMYVNRTKLGSEQAWNLHVGGNEMQVPWKLMQNLSDLCVTGIYCAFVESKKLDLLFTRGNDFLDQSDINLTTNAAQPGTVFRFGSNVVTGLFNANTTSAFSLPISFVLLHAKNITGNGTRLCAYWNRARQVWADDGCRTVELNATHTICNAYHLSSFVILVSSSEQDPDIKYAPEITFGGLSVSLVCLSISIFTFLKCQSIQSNRTTIHLHLSLCLFLAYLIFLVFVNNTSNQVGCLIVAALLHYLFLAVFVWMLLEGVVLYLMVVMVFHISSLRGRYVYAVGYGLPAVLVSISASIQPTIYETKTYCWLAATPSAAWYFGGPVCFIVLVNLVVFSITLWKLTQKISSLVPNASKLKKIRAFVGTAVAQLFLLGITWIFGIVHFIRASTTIAYLFIITNVFQGASIFIFHCLLNKQVRDEYRKWFSFVCRSQRAKAQSTSVQSTSIPQ</sequence>
<keyword evidence="12" id="KW-0325">Glycoprotein</keyword>
<dbReference type="InterPro" id="IPR000203">
    <property type="entry name" value="GPS"/>
</dbReference>
<dbReference type="PRINTS" id="PR00249">
    <property type="entry name" value="GPCRSECRETIN"/>
</dbReference>
<evidence type="ECO:0000256" key="5">
    <source>
        <dbReference type="ARBA" id="ARBA00022692"/>
    </source>
</evidence>
<evidence type="ECO:0000256" key="8">
    <source>
        <dbReference type="ARBA" id="ARBA00022837"/>
    </source>
</evidence>
<dbReference type="Gene3D" id="1.20.1070.10">
    <property type="entry name" value="Rhodopsin 7-helix transmembrane proteins"/>
    <property type="match status" value="1"/>
</dbReference>
<reference evidence="16" key="1">
    <citation type="journal article" date="2014" name="Nature">
        <title>Elephant shark genome provides unique insights into gnathostome evolution.</title>
        <authorList>
            <consortium name="International Elephant Shark Genome Sequencing Consortium"/>
            <person name="Venkatesh B."/>
            <person name="Lee A.P."/>
            <person name="Ravi V."/>
            <person name="Maurya A.K."/>
            <person name="Lian M.M."/>
            <person name="Swann J.B."/>
            <person name="Ohta Y."/>
            <person name="Flajnik M.F."/>
            <person name="Sutoh Y."/>
            <person name="Kasahara M."/>
            <person name="Hoon S."/>
            <person name="Gangu V."/>
            <person name="Roy S.W."/>
            <person name="Irimia M."/>
            <person name="Korzh V."/>
            <person name="Kondrychyn I."/>
            <person name="Lim Z.W."/>
            <person name="Tay B.H."/>
            <person name="Tohari S."/>
            <person name="Kong K.W."/>
            <person name="Ho S."/>
            <person name="Lorente-Galdos B."/>
            <person name="Quilez J."/>
            <person name="Marques-Bonet T."/>
            <person name="Raney B.J."/>
            <person name="Ingham P.W."/>
            <person name="Tay A."/>
            <person name="Hillier L.W."/>
            <person name="Minx P."/>
            <person name="Boehm T."/>
            <person name="Wilson R.K."/>
            <person name="Brenner S."/>
            <person name="Warren W.C."/>
        </authorList>
    </citation>
    <scope>NUCLEOTIDE SEQUENCE</scope>
    <source>
        <tissue evidence="16">Spleen</tissue>
    </source>
</reference>
<dbReference type="GO" id="GO:0007166">
    <property type="term" value="P:cell surface receptor signaling pathway"/>
    <property type="evidence" value="ECO:0007669"/>
    <property type="project" value="InterPro"/>
</dbReference>
<dbReference type="InterPro" id="IPR057244">
    <property type="entry name" value="GAIN_B"/>
</dbReference>
<feature type="transmembrane region" description="Helical" evidence="13">
    <location>
        <begin position="330"/>
        <end position="348"/>
    </location>
</feature>
<dbReference type="PANTHER" id="PTHR12011:SF433">
    <property type="entry name" value="ADHESION G PROTEIN-COUPLED RECEPTOR E1-LIKE-RELATED"/>
    <property type="match status" value="1"/>
</dbReference>
<keyword evidence="5 13" id="KW-0812">Transmembrane</keyword>
<keyword evidence="11" id="KW-1015">Disulfide bond</keyword>
<dbReference type="GO" id="GO:0005886">
    <property type="term" value="C:plasma membrane"/>
    <property type="evidence" value="ECO:0007669"/>
    <property type="project" value="UniProtKB-SubCell"/>
</dbReference>
<dbReference type="AlphaFoldDB" id="V9KNG3"/>
<evidence type="ECO:0000256" key="6">
    <source>
        <dbReference type="ARBA" id="ARBA00022729"/>
    </source>
</evidence>
<dbReference type="InterPro" id="IPR046338">
    <property type="entry name" value="GAIN_dom_sf"/>
</dbReference>
<dbReference type="FunFam" id="1.20.1070.10:FF:000054">
    <property type="entry name" value="Adhesion G protein-coupled receptor E3"/>
    <property type="match status" value="1"/>
</dbReference>
<protein>
    <submittedName>
        <fullName evidence="16">EGF-like module-containing mucin-like hormone receptor-like 1-like protein</fullName>
    </submittedName>
</protein>
<evidence type="ECO:0000256" key="11">
    <source>
        <dbReference type="ARBA" id="ARBA00023157"/>
    </source>
</evidence>
<evidence type="ECO:0000313" key="16">
    <source>
        <dbReference type="EMBL" id="AFP00142.1"/>
    </source>
</evidence>
<keyword evidence="8" id="KW-0106">Calcium</keyword>
<dbReference type="PANTHER" id="PTHR12011">
    <property type="entry name" value="ADHESION G-PROTEIN COUPLED RECEPTOR"/>
    <property type="match status" value="1"/>
</dbReference>
<dbReference type="PRINTS" id="PR01128">
    <property type="entry name" value="EMR1HORMONER"/>
</dbReference>
<dbReference type="EMBL" id="JW867624">
    <property type="protein sequence ID" value="AFP00142.1"/>
    <property type="molecule type" value="mRNA"/>
</dbReference>